<evidence type="ECO:0000256" key="5">
    <source>
        <dbReference type="HAMAP-Rule" id="MF_01407"/>
    </source>
</evidence>
<dbReference type="SUPFAM" id="SSF46785">
    <property type="entry name" value="Winged helix' DNA-binding domain"/>
    <property type="match status" value="1"/>
</dbReference>
<dbReference type="InterPro" id="IPR036390">
    <property type="entry name" value="WH_DNA-bd_sf"/>
</dbReference>
<proteinExistence type="inferred from homology"/>
<dbReference type="Gene3D" id="3.40.50.300">
    <property type="entry name" value="P-loop containing nucleotide triphosphate hydrolases"/>
    <property type="match status" value="1"/>
</dbReference>
<keyword evidence="3 5" id="KW-0547">Nucleotide-binding</keyword>
<dbReference type="Gene3D" id="1.10.8.60">
    <property type="match status" value="1"/>
</dbReference>
<evidence type="ECO:0000313" key="8">
    <source>
        <dbReference type="EMBL" id="SHO42888.1"/>
    </source>
</evidence>
<dbReference type="SMART" id="SM01074">
    <property type="entry name" value="Cdc6_C"/>
    <property type="match status" value="1"/>
</dbReference>
<dbReference type="GO" id="GO:0016887">
    <property type="term" value="F:ATP hydrolysis activity"/>
    <property type="evidence" value="ECO:0007669"/>
    <property type="project" value="InterPro"/>
</dbReference>
<feature type="domain" description="AAA+ ATPase" evidence="6">
    <location>
        <begin position="66"/>
        <end position="225"/>
    </location>
</feature>
<dbReference type="PANTHER" id="PTHR10763:SF26">
    <property type="entry name" value="CELL DIVISION CONTROL PROTEIN 6 HOMOLOG"/>
    <property type="match status" value="1"/>
</dbReference>
<evidence type="ECO:0000256" key="2">
    <source>
        <dbReference type="ARBA" id="ARBA00022705"/>
    </source>
</evidence>
<dbReference type="NCBIfam" id="TIGR02928">
    <property type="entry name" value="orc1/cdc6 family replication initiation protein"/>
    <property type="match status" value="1"/>
</dbReference>
<name>A0A2H1EFA3_9ARCH</name>
<evidence type="ECO:0000313" key="9">
    <source>
        <dbReference type="Proteomes" id="UP000232412"/>
    </source>
</evidence>
<dbReference type="EMBL" id="FRFC01000001">
    <property type="protein sequence ID" value="SHO42888.1"/>
    <property type="molecule type" value="Genomic_DNA"/>
</dbReference>
<dbReference type="InterPro" id="IPR014277">
    <property type="entry name" value="Orc1/Cdc6_arc"/>
</dbReference>
<gene>
    <name evidence="8" type="ORF">NSIN_10212</name>
</gene>
<dbReference type="PANTHER" id="PTHR10763">
    <property type="entry name" value="CELL DIVISION CONTROL PROTEIN 6-RELATED"/>
    <property type="match status" value="1"/>
</dbReference>
<dbReference type="Pfam" id="PF22703">
    <property type="entry name" value="Cdc6_lid"/>
    <property type="match status" value="1"/>
</dbReference>
<sequence>MEIILGRCYGINKKEIDDIISQIEKEESVFKKSALDPLMPPGTIMGRKKQTEQLVRYLVGHKNGYVVPYISIYGRSGSGKSSLAKFVCSNVPGISYVLVNLRKAKTVFGAANLILAELGVPGLQNAQGINLAIDSVQKEIISMLRKQGKRLFVLVLDELDAIFYDKRGKPSDFVYKLVVLAEKMREQGLLLCIIGISNNVLSEYGLDDRVRSRIGSSEIFFEPYSKSDILGILKERSQEAFSSKINPKVLEYCADMSSSEHGDARRAIDLLRVSAEIAISRKEPLGISHLEMAQEELQKDRVERTLANASYHMRLVCGGLARVSYLDGGQWYSTSVLYKQYCSVLQKGTRQLGYRRISEMLTDLENTGLVISQTGSKGRNGYGTLYKLVVPPEVVGNLVSKEWWDGIVAAKTAHESAQNKAFGSGAGLSSSRKGLFGDLVKTLEQNSKEEWKRYVGL</sequence>
<reference evidence="9" key="1">
    <citation type="submission" date="2016-12" db="EMBL/GenBank/DDBJ databases">
        <authorList>
            <person name="Herbold C."/>
        </authorList>
    </citation>
    <scope>NUCLEOTIDE SEQUENCE [LARGE SCALE GENOMIC DNA]</scope>
</reference>
<dbReference type="Pfam" id="PF09079">
    <property type="entry name" value="WHD_Cdc6"/>
    <property type="match status" value="1"/>
</dbReference>
<evidence type="ECO:0000259" key="7">
    <source>
        <dbReference type="SMART" id="SM01074"/>
    </source>
</evidence>
<dbReference type="InterPro" id="IPR003959">
    <property type="entry name" value="ATPase_AAA_core"/>
</dbReference>
<keyword evidence="9" id="KW-1185">Reference proteome</keyword>
<dbReference type="InterPro" id="IPR003593">
    <property type="entry name" value="AAA+_ATPase"/>
</dbReference>
<dbReference type="InterPro" id="IPR015163">
    <property type="entry name" value="Cdc6_C"/>
</dbReference>
<dbReference type="Gene3D" id="1.10.10.10">
    <property type="entry name" value="Winged helix-like DNA-binding domain superfamily/Winged helix DNA-binding domain"/>
    <property type="match status" value="1"/>
</dbReference>
<accession>A0A2H1EFA3</accession>
<keyword evidence="4 5" id="KW-0067">ATP-binding</keyword>
<organism evidence="8 9">
    <name type="scientific">Nitrosotalea sinensis</name>
    <dbReference type="NCBI Taxonomy" id="1499975"/>
    <lineage>
        <taxon>Archaea</taxon>
        <taxon>Nitrososphaerota</taxon>
        <taxon>Nitrososphaeria</taxon>
        <taxon>Nitrosotaleales</taxon>
        <taxon>Nitrosotaleaceae</taxon>
        <taxon>Nitrosotalea</taxon>
    </lineage>
</organism>
<comment type="function">
    <text evidence="5">Involved in regulation of DNA replication.</text>
</comment>
<dbReference type="Pfam" id="PF00004">
    <property type="entry name" value="AAA"/>
    <property type="match status" value="1"/>
</dbReference>
<dbReference type="InterPro" id="IPR036388">
    <property type="entry name" value="WH-like_DNA-bd_sf"/>
</dbReference>
<evidence type="ECO:0000256" key="4">
    <source>
        <dbReference type="ARBA" id="ARBA00022840"/>
    </source>
</evidence>
<dbReference type="GO" id="GO:0005524">
    <property type="term" value="F:ATP binding"/>
    <property type="evidence" value="ECO:0007669"/>
    <property type="project" value="UniProtKB-UniRule"/>
</dbReference>
<dbReference type="InterPro" id="IPR055237">
    <property type="entry name" value="Cdc6_lid"/>
</dbReference>
<feature type="binding site" evidence="5">
    <location>
        <position position="236"/>
    </location>
    <ligand>
        <name>ATP</name>
        <dbReference type="ChEBI" id="CHEBI:30616"/>
    </ligand>
</feature>
<evidence type="ECO:0000256" key="3">
    <source>
        <dbReference type="ARBA" id="ARBA00022741"/>
    </source>
</evidence>
<evidence type="ECO:0000259" key="6">
    <source>
        <dbReference type="SMART" id="SM00382"/>
    </source>
</evidence>
<feature type="binding site" evidence="5">
    <location>
        <begin position="78"/>
        <end position="82"/>
    </location>
    <ligand>
        <name>ATP</name>
        <dbReference type="ChEBI" id="CHEBI:30616"/>
    </ligand>
</feature>
<dbReference type="GO" id="GO:0006260">
    <property type="term" value="P:DNA replication"/>
    <property type="evidence" value="ECO:0007669"/>
    <property type="project" value="UniProtKB-UniRule"/>
</dbReference>
<dbReference type="AlphaFoldDB" id="A0A2H1EFA3"/>
<dbReference type="Proteomes" id="UP000232412">
    <property type="component" value="Unassembled WGS sequence"/>
</dbReference>
<feature type="domain" description="Cdc6 C-terminal" evidence="7">
    <location>
        <begin position="320"/>
        <end position="399"/>
    </location>
</feature>
<evidence type="ECO:0000256" key="1">
    <source>
        <dbReference type="ARBA" id="ARBA00006184"/>
    </source>
</evidence>
<comment type="similarity">
    <text evidence="1 5">Belongs to the CDC6/cdc18 family.</text>
</comment>
<dbReference type="InterPro" id="IPR050311">
    <property type="entry name" value="ORC1/CDC6"/>
</dbReference>
<keyword evidence="2 5" id="KW-0235">DNA replication</keyword>
<dbReference type="HAMAP" id="MF_01407">
    <property type="entry name" value="ORC1_type_DNA_replic_protein"/>
    <property type="match status" value="1"/>
</dbReference>
<dbReference type="SUPFAM" id="SSF52540">
    <property type="entry name" value="P-loop containing nucleoside triphosphate hydrolases"/>
    <property type="match status" value="1"/>
</dbReference>
<dbReference type="SMART" id="SM00382">
    <property type="entry name" value="AAA"/>
    <property type="match status" value="1"/>
</dbReference>
<feature type="binding site" evidence="5">
    <location>
        <position position="224"/>
    </location>
    <ligand>
        <name>ATP</name>
        <dbReference type="ChEBI" id="CHEBI:30616"/>
    </ligand>
</feature>
<dbReference type="InterPro" id="IPR027417">
    <property type="entry name" value="P-loop_NTPase"/>
</dbReference>
<protein>
    <recommendedName>
        <fullName evidence="5">ORC1-type DNA replication protein</fullName>
    </recommendedName>
</protein>